<dbReference type="SUPFAM" id="SSF51182">
    <property type="entry name" value="RmlC-like cupins"/>
    <property type="match status" value="1"/>
</dbReference>
<evidence type="ECO:0000313" key="2">
    <source>
        <dbReference type="EMBL" id="OGI43657.1"/>
    </source>
</evidence>
<sequence>MGVYDWPIWTKEISRFPWTYDERETCYFLEGDVIVTPDGGEPVRVGAGDLVTFPAGMSCTWDIRAPVQKHYQFG</sequence>
<name>A0A1F6TEU1_9PROT</name>
<dbReference type="InterPro" id="IPR011051">
    <property type="entry name" value="RmlC_Cupin_sf"/>
</dbReference>
<dbReference type="Proteomes" id="UP000179344">
    <property type="component" value="Unassembled WGS sequence"/>
</dbReference>
<dbReference type="InterPro" id="IPR014710">
    <property type="entry name" value="RmlC-like_jellyroll"/>
</dbReference>
<protein>
    <submittedName>
        <fullName evidence="2">Cupin</fullName>
    </submittedName>
</protein>
<comment type="caution">
    <text evidence="2">The sequence shown here is derived from an EMBL/GenBank/DDBJ whole genome shotgun (WGS) entry which is preliminary data.</text>
</comment>
<feature type="domain" description="(S)-ureidoglycine aminohydrolase cupin" evidence="1">
    <location>
        <begin position="2"/>
        <end position="71"/>
    </location>
</feature>
<organism evidence="2 3">
    <name type="scientific">Candidatus Muproteobacteria bacterium RBG_16_65_31</name>
    <dbReference type="NCBI Taxonomy" id="1817759"/>
    <lineage>
        <taxon>Bacteria</taxon>
        <taxon>Pseudomonadati</taxon>
        <taxon>Pseudomonadota</taxon>
        <taxon>Candidatus Muproteobacteria</taxon>
    </lineage>
</organism>
<evidence type="ECO:0000259" key="1">
    <source>
        <dbReference type="Pfam" id="PF05899"/>
    </source>
</evidence>
<dbReference type="EMBL" id="MFST01000105">
    <property type="protein sequence ID" value="OGI43657.1"/>
    <property type="molecule type" value="Genomic_DNA"/>
</dbReference>
<dbReference type="PANTHER" id="PTHR33271:SF22">
    <property type="entry name" value="OS04G0445200 PROTEIN"/>
    <property type="match status" value="1"/>
</dbReference>
<reference evidence="2 3" key="1">
    <citation type="journal article" date="2016" name="Nat. Commun.">
        <title>Thousands of microbial genomes shed light on interconnected biogeochemical processes in an aquifer system.</title>
        <authorList>
            <person name="Anantharaman K."/>
            <person name="Brown C.T."/>
            <person name="Hug L.A."/>
            <person name="Sharon I."/>
            <person name="Castelle C.J."/>
            <person name="Probst A.J."/>
            <person name="Thomas B.C."/>
            <person name="Singh A."/>
            <person name="Wilkins M.J."/>
            <person name="Karaoz U."/>
            <person name="Brodie E.L."/>
            <person name="Williams K.H."/>
            <person name="Hubbard S.S."/>
            <person name="Banfield J.F."/>
        </authorList>
    </citation>
    <scope>NUCLEOTIDE SEQUENCE [LARGE SCALE GENOMIC DNA]</scope>
</reference>
<dbReference type="Gene3D" id="2.60.120.10">
    <property type="entry name" value="Jelly Rolls"/>
    <property type="match status" value="1"/>
</dbReference>
<dbReference type="CDD" id="cd02227">
    <property type="entry name" value="cupin_TM1112-like"/>
    <property type="match status" value="1"/>
</dbReference>
<dbReference type="Pfam" id="PF05899">
    <property type="entry name" value="Cupin_3"/>
    <property type="match status" value="1"/>
</dbReference>
<evidence type="ECO:0000313" key="3">
    <source>
        <dbReference type="Proteomes" id="UP000179344"/>
    </source>
</evidence>
<dbReference type="AlphaFoldDB" id="A0A1F6TEU1"/>
<accession>A0A1F6TEU1</accession>
<dbReference type="PANTHER" id="PTHR33271">
    <property type="entry name" value="OS04G0445200 PROTEIN"/>
    <property type="match status" value="1"/>
</dbReference>
<proteinExistence type="predicted"/>
<gene>
    <name evidence="2" type="ORF">A2V92_04965</name>
</gene>
<dbReference type="InterPro" id="IPR008579">
    <property type="entry name" value="UGlyAH_Cupin_dom"/>
</dbReference>